<dbReference type="EMBL" id="OR769223">
    <property type="protein sequence ID" value="WQJ53504.1"/>
    <property type="molecule type" value="Genomic_DNA"/>
</dbReference>
<organism evidence="1 2">
    <name type="scientific">phage Lak_Megaphage_Sonny</name>
    <dbReference type="NCBI Taxonomy" id="3109229"/>
    <lineage>
        <taxon>Viruses</taxon>
        <taxon>Duplodnaviria</taxon>
        <taxon>Heunggongvirae</taxon>
        <taxon>Uroviricota</taxon>
        <taxon>Caudoviricetes</taxon>
        <taxon>Caudoviricetes code 15 clade</taxon>
    </lineage>
</organism>
<reference evidence="1 2" key="1">
    <citation type="submission" date="2023-11" db="EMBL/GenBank/DDBJ databases">
        <authorList>
            <person name="Cook R."/>
            <person name="Crisci M."/>
            <person name="Pye H."/>
            <person name="Adriaenssens E."/>
            <person name="Santini J."/>
        </authorList>
    </citation>
    <scope>NUCLEOTIDE SEQUENCE [LARGE SCALE GENOMIC DNA]</scope>
    <source>
        <strain evidence="1">Lak_Megaphage_Sonny</strain>
    </source>
</reference>
<dbReference type="Proteomes" id="UP001358193">
    <property type="component" value="Segment"/>
</dbReference>
<proteinExistence type="predicted"/>
<accession>A0ABZ0Z378</accession>
<evidence type="ECO:0000313" key="1">
    <source>
        <dbReference type="EMBL" id="WQJ53504.1"/>
    </source>
</evidence>
<name>A0ABZ0Z378_9CAUD</name>
<keyword evidence="2" id="KW-1185">Reference proteome</keyword>
<protein>
    <submittedName>
        <fullName evidence="1">Uncharacterized protein</fullName>
    </submittedName>
</protein>
<evidence type="ECO:0000313" key="2">
    <source>
        <dbReference type="Proteomes" id="UP001358193"/>
    </source>
</evidence>
<sequence>MKDIEFISFIDPKYYEYTLGVVNTVYLHGQLEAQVGYDCCSVSKINPKYLKILKDAKGITNSFLNLNGIFEVSVKGVDKPCIGYFWVADTSKYFVNQRGIIVFKDDKEANEYALKKYDEKSIII</sequence>